<evidence type="ECO:0000256" key="1">
    <source>
        <dbReference type="ARBA" id="ARBA00007788"/>
    </source>
</evidence>
<dbReference type="InterPro" id="IPR007630">
    <property type="entry name" value="RNA_pol_sigma70_r4"/>
</dbReference>
<keyword evidence="4" id="KW-0238">DNA-binding</keyword>
<comment type="similarity">
    <text evidence="1">Belongs to the sigma-70 factor family.</text>
</comment>
<evidence type="ECO:0000256" key="3">
    <source>
        <dbReference type="ARBA" id="ARBA00023082"/>
    </source>
</evidence>
<dbReference type="Gene3D" id="1.10.10.10">
    <property type="entry name" value="Winged helix-like DNA-binding domain superfamily/Winged helix DNA-binding domain"/>
    <property type="match status" value="2"/>
</dbReference>
<dbReference type="OrthoDB" id="9809557at2"/>
<accession>A0A063YBD9</accession>
<dbReference type="InterPro" id="IPR013325">
    <property type="entry name" value="RNA_pol_sigma_r2"/>
</dbReference>
<dbReference type="InterPro" id="IPR007624">
    <property type="entry name" value="RNA_pol_sigma70_r3"/>
</dbReference>
<dbReference type="Pfam" id="PF04545">
    <property type="entry name" value="Sigma70_r4"/>
    <property type="match status" value="1"/>
</dbReference>
<evidence type="ECO:0000313" key="7">
    <source>
        <dbReference type="EMBL" id="TDU97802.1"/>
    </source>
</evidence>
<feature type="region of interest" description="Disordered" evidence="6">
    <location>
        <begin position="97"/>
        <end position="151"/>
    </location>
</feature>
<dbReference type="Proteomes" id="UP000294882">
    <property type="component" value="Unassembled WGS sequence"/>
</dbReference>
<organism evidence="7 8">
    <name type="scientific">Metamycoplasma hyosynoviae</name>
    <dbReference type="NCBI Taxonomy" id="29559"/>
    <lineage>
        <taxon>Bacteria</taxon>
        <taxon>Bacillati</taxon>
        <taxon>Mycoplasmatota</taxon>
        <taxon>Mycoplasmoidales</taxon>
        <taxon>Metamycoplasmataceae</taxon>
        <taxon>Metamycoplasma</taxon>
    </lineage>
</organism>
<dbReference type="InterPro" id="IPR014284">
    <property type="entry name" value="RNA_pol_sigma-70_dom"/>
</dbReference>
<evidence type="ECO:0000256" key="6">
    <source>
        <dbReference type="SAM" id="MobiDB-lite"/>
    </source>
</evidence>
<proteinExistence type="inferred from homology"/>
<dbReference type="InterPro" id="IPR050239">
    <property type="entry name" value="Sigma-70_RNA_pol_init_factors"/>
</dbReference>
<reference evidence="7 8" key="1">
    <citation type="submission" date="2019-03" db="EMBL/GenBank/DDBJ databases">
        <title>Genomic Encyclopedia of Archaeal and Bacterial Type Strains, Phase II (KMG-II): from individual species to whole genera.</title>
        <authorList>
            <person name="Goeker M."/>
        </authorList>
    </citation>
    <scope>NUCLEOTIDE SEQUENCE [LARGE SCALE GENOMIC DNA]</scope>
    <source>
        <strain evidence="7 8">ATCC 25591</strain>
    </source>
</reference>
<dbReference type="GO" id="GO:0006352">
    <property type="term" value="P:DNA-templated transcription initiation"/>
    <property type="evidence" value="ECO:0007669"/>
    <property type="project" value="InterPro"/>
</dbReference>
<dbReference type="InterPro" id="IPR009042">
    <property type="entry name" value="RNA_pol_sigma70_r1_2"/>
</dbReference>
<dbReference type="Gene3D" id="1.10.601.10">
    <property type="entry name" value="RNA Polymerase Primary Sigma Factor"/>
    <property type="match status" value="1"/>
</dbReference>
<feature type="compositionally biased region" description="Acidic residues" evidence="6">
    <location>
        <begin position="127"/>
        <end position="145"/>
    </location>
</feature>
<dbReference type="RefSeq" id="WP_080696273.1">
    <property type="nucleotide sequence ID" value="NZ_JAQRAJ010000001.1"/>
</dbReference>
<dbReference type="GO" id="GO:0003677">
    <property type="term" value="F:DNA binding"/>
    <property type="evidence" value="ECO:0007669"/>
    <property type="project" value="UniProtKB-KW"/>
</dbReference>
<dbReference type="NCBIfam" id="TIGR02937">
    <property type="entry name" value="sigma70-ECF"/>
    <property type="match status" value="1"/>
</dbReference>
<dbReference type="PANTHER" id="PTHR30603:SF60">
    <property type="entry name" value="RNA POLYMERASE SIGMA FACTOR RPOD"/>
    <property type="match status" value="1"/>
</dbReference>
<gene>
    <name evidence="7" type="ORF">JN03_0318</name>
</gene>
<dbReference type="Pfam" id="PF04542">
    <property type="entry name" value="Sigma70_r2"/>
    <property type="match status" value="1"/>
</dbReference>
<keyword evidence="5" id="KW-0804">Transcription</keyword>
<dbReference type="PRINTS" id="PR00046">
    <property type="entry name" value="SIGMA70FCT"/>
</dbReference>
<dbReference type="NCBIfam" id="NF004565">
    <property type="entry name" value="PRK05901.2-3"/>
    <property type="match status" value="1"/>
</dbReference>
<dbReference type="SUPFAM" id="SSF88946">
    <property type="entry name" value="Sigma2 domain of RNA polymerase sigma factors"/>
    <property type="match status" value="1"/>
</dbReference>
<dbReference type="InterPro" id="IPR036388">
    <property type="entry name" value="WH-like_DNA-bd_sf"/>
</dbReference>
<dbReference type="GO" id="GO:0016987">
    <property type="term" value="F:sigma factor activity"/>
    <property type="evidence" value="ECO:0007669"/>
    <property type="project" value="UniProtKB-KW"/>
</dbReference>
<keyword evidence="2" id="KW-0805">Transcription regulation</keyword>
<sequence length="514" mass="60846">MPRTKKTQENEIKKEQKKQVVIVNNSYDEALNTIQKHFKTKKLATLSQDDVFHILEKNNFELSDDDMEKLYDALLTSKMLTMDIDFTDAADVEETDFFDSMKKEEDEDDVDESDSEEEFDETKLKEIEDDEELDKEINIDEEFDDSSYRQTSDDIDIDEEVKEDDEYSRKYVNQFEETDEFDAEDLLKEYDTFEIKLDDNQLSLKDNELSNKLTETNDIVKWYMRWIGKYGKLLTPKEERELAIKMDEAQKANNYYKFKRARDMLVKRNLRLVINNAKRYKNRGLSFIDLISEGNAGIMKAVSKYDYKKGFKFSTYATWWIRQAITRAVADQARTIRIPVHMVETINKILKIERELQQEHGYAPSDEEIAKRYGNDFTAEKVRYIRKINIDPISLDKNIGKEENSSFSDFVKDESVMRPTDYASNEELNAIVNEMIEDTLDPEDRILIRKRYGIGKDPNGNLYKPHSLDELAKEMNKTKEKIRQMETKILRKLKHPQKRKKLKAYFLNEAYDLD</sequence>
<evidence type="ECO:0000256" key="5">
    <source>
        <dbReference type="ARBA" id="ARBA00023163"/>
    </source>
</evidence>
<dbReference type="AlphaFoldDB" id="A0A063YBD9"/>
<protein>
    <submittedName>
        <fullName evidence="7">RNA polymerase primary sigma factor</fullName>
    </submittedName>
</protein>
<keyword evidence="3" id="KW-0731">Sigma factor</keyword>
<name>A0A063YBD9_9BACT</name>
<dbReference type="PANTHER" id="PTHR30603">
    <property type="entry name" value="RNA POLYMERASE SIGMA FACTOR RPO"/>
    <property type="match status" value="1"/>
</dbReference>
<evidence type="ECO:0000256" key="2">
    <source>
        <dbReference type="ARBA" id="ARBA00023015"/>
    </source>
</evidence>
<dbReference type="Pfam" id="PF00140">
    <property type="entry name" value="Sigma70_r1_2"/>
    <property type="match status" value="1"/>
</dbReference>
<feature type="compositionally biased region" description="Acidic residues" evidence="6">
    <location>
        <begin position="105"/>
        <end position="120"/>
    </location>
</feature>
<dbReference type="InterPro" id="IPR007627">
    <property type="entry name" value="RNA_pol_sigma70_r2"/>
</dbReference>
<dbReference type="SUPFAM" id="SSF88659">
    <property type="entry name" value="Sigma3 and sigma4 domains of RNA polymerase sigma factors"/>
    <property type="match status" value="2"/>
</dbReference>
<evidence type="ECO:0000313" key="8">
    <source>
        <dbReference type="Proteomes" id="UP000294882"/>
    </source>
</evidence>
<dbReference type="Pfam" id="PF04539">
    <property type="entry name" value="Sigma70_r3"/>
    <property type="match status" value="1"/>
</dbReference>
<comment type="caution">
    <text evidence="7">The sequence shown here is derived from an EMBL/GenBank/DDBJ whole genome shotgun (WGS) entry which is preliminary data.</text>
</comment>
<dbReference type="InterPro" id="IPR013324">
    <property type="entry name" value="RNA_pol_sigma_r3/r4-like"/>
</dbReference>
<dbReference type="EMBL" id="SOCH01000003">
    <property type="protein sequence ID" value="TDU97802.1"/>
    <property type="molecule type" value="Genomic_DNA"/>
</dbReference>
<evidence type="ECO:0000256" key="4">
    <source>
        <dbReference type="ARBA" id="ARBA00023125"/>
    </source>
</evidence>
<dbReference type="InterPro" id="IPR000943">
    <property type="entry name" value="RNA_pol_sigma70"/>
</dbReference>